<dbReference type="Proteomes" id="UP001497744">
    <property type="component" value="Unassembled WGS sequence"/>
</dbReference>
<comment type="caution">
    <text evidence="1">The sequence shown here is derived from an EMBL/GenBank/DDBJ whole genome shotgun (WGS) entry which is preliminary data.</text>
</comment>
<sequence length="379" mass="40656">MPRCPNVPAPRSSKGALDLFGALNHNSGNLKDSVGKKLEERVAKALGLSAAPMSVACDNGSTTIKDNFEDVLSELDALRKEIVDASHHGSYGDYEFLKDFGVNDYCAKTCVSHILDILPSLYATLNFLYFHVDSLQNNLGGGGWENQSCNTGSMSQWFKYSHGIPSASHSGSMPSDASPTILPGGYGNNLSAKQGRDLDTPLGELLSGSGSDDGGYLHNLLLDVAIITPWSPCNTATCVAAVRGLCEKLDAEFRNHLSQYADLAPAFKSASSQITRLAPDVNSESNVLLTALFKGSPVAYSKRVDAKAFKGYMNWLNRDLNSLIASLTALSRDCENWSQQAFKTVKFQAPSAMVSLLVRSGGIVGKIAIEIKSPAMLKH</sequence>
<organism evidence="1 2">
    <name type="scientific">Babesia caballi</name>
    <dbReference type="NCBI Taxonomy" id="5871"/>
    <lineage>
        <taxon>Eukaryota</taxon>
        <taxon>Sar</taxon>
        <taxon>Alveolata</taxon>
        <taxon>Apicomplexa</taxon>
        <taxon>Aconoidasida</taxon>
        <taxon>Piroplasmida</taxon>
        <taxon>Babesiidae</taxon>
        <taxon>Babesia</taxon>
    </lineage>
</organism>
<keyword evidence="2" id="KW-1185">Reference proteome</keyword>
<accession>A0AAV4LRX9</accession>
<proteinExistence type="predicted"/>
<name>A0AAV4LRX9_BABCB</name>
<evidence type="ECO:0000313" key="1">
    <source>
        <dbReference type="EMBL" id="GIX62569.1"/>
    </source>
</evidence>
<dbReference type="RefSeq" id="XP_067714638.1">
    <property type="nucleotide sequence ID" value="XM_067858537.1"/>
</dbReference>
<reference evidence="1 2" key="1">
    <citation type="submission" date="2021-06" db="EMBL/GenBank/DDBJ databases">
        <title>Genome sequence of Babesia caballi.</title>
        <authorList>
            <person name="Yamagishi J."/>
            <person name="Kidaka T."/>
            <person name="Ochi A."/>
        </authorList>
    </citation>
    <scope>NUCLEOTIDE SEQUENCE [LARGE SCALE GENOMIC DNA]</scope>
    <source>
        <strain evidence="1">USDA-D6B2</strain>
    </source>
</reference>
<gene>
    <name evidence="1" type="ORF">BcabD6B2_20040</name>
</gene>
<dbReference type="EMBL" id="BPLF01000002">
    <property type="protein sequence ID" value="GIX62569.1"/>
    <property type="molecule type" value="Genomic_DNA"/>
</dbReference>
<evidence type="ECO:0000313" key="2">
    <source>
        <dbReference type="Proteomes" id="UP001497744"/>
    </source>
</evidence>
<dbReference type="GeneID" id="94194050"/>
<protein>
    <submittedName>
        <fullName evidence="1">Ribosome-binding protein 1</fullName>
    </submittedName>
</protein>
<dbReference type="AlphaFoldDB" id="A0AAV4LRX9"/>